<feature type="compositionally biased region" description="Polar residues" evidence="1">
    <location>
        <begin position="62"/>
        <end position="79"/>
    </location>
</feature>
<evidence type="ECO:0000313" key="2">
    <source>
        <dbReference type="EMBL" id="KAK6992020.1"/>
    </source>
</evidence>
<dbReference type="EMBL" id="JAWWNJ010000114">
    <property type="protein sequence ID" value="KAK6992020.1"/>
    <property type="molecule type" value="Genomic_DNA"/>
</dbReference>
<evidence type="ECO:0000313" key="3">
    <source>
        <dbReference type="Proteomes" id="UP001362999"/>
    </source>
</evidence>
<accession>A0AAV9ZTF8</accession>
<organism evidence="2 3">
    <name type="scientific">Favolaschia claudopus</name>
    <dbReference type="NCBI Taxonomy" id="2862362"/>
    <lineage>
        <taxon>Eukaryota</taxon>
        <taxon>Fungi</taxon>
        <taxon>Dikarya</taxon>
        <taxon>Basidiomycota</taxon>
        <taxon>Agaricomycotina</taxon>
        <taxon>Agaricomycetes</taxon>
        <taxon>Agaricomycetidae</taxon>
        <taxon>Agaricales</taxon>
        <taxon>Marasmiineae</taxon>
        <taxon>Mycenaceae</taxon>
        <taxon>Favolaschia</taxon>
    </lineage>
</organism>
<proteinExistence type="predicted"/>
<comment type="caution">
    <text evidence="2">The sequence shown here is derived from an EMBL/GenBank/DDBJ whole genome shotgun (WGS) entry which is preliminary data.</text>
</comment>
<feature type="region of interest" description="Disordered" evidence="1">
    <location>
        <begin position="61"/>
        <end position="120"/>
    </location>
</feature>
<gene>
    <name evidence="2" type="ORF">R3P38DRAFT_3227028</name>
</gene>
<dbReference type="AlphaFoldDB" id="A0AAV9ZTF8"/>
<sequence>MSANSDFATTIQGFAPVWWTGKRNHIDMMRTVQNQALRHITAAFRTTPIRALELEACIPPWNTRSTSRPIRGTPPQTRTPEPGNTKITERVARRRTPGGSTASSTPQTSQLKPKNRAEDNAVAETGQINIPSRERRKAYTLTTLLAVLRASWNDEQQALPFAEASYFVMIATLERGTAMRLTASLDDVFEVLHVWSLRFFTDLA</sequence>
<keyword evidence="3" id="KW-1185">Reference proteome</keyword>
<name>A0AAV9ZTF8_9AGAR</name>
<feature type="compositionally biased region" description="Polar residues" evidence="1">
    <location>
        <begin position="98"/>
        <end position="112"/>
    </location>
</feature>
<reference evidence="2 3" key="1">
    <citation type="journal article" date="2024" name="J Genomics">
        <title>Draft genome sequencing and assembly of Favolaschia claudopus CIRM-BRFM 2984 isolated from oak limbs.</title>
        <authorList>
            <person name="Navarro D."/>
            <person name="Drula E."/>
            <person name="Chaduli D."/>
            <person name="Cazenave R."/>
            <person name="Ahrendt S."/>
            <person name="Wang J."/>
            <person name="Lipzen A."/>
            <person name="Daum C."/>
            <person name="Barry K."/>
            <person name="Grigoriev I.V."/>
            <person name="Favel A."/>
            <person name="Rosso M.N."/>
            <person name="Martin F."/>
        </authorList>
    </citation>
    <scope>NUCLEOTIDE SEQUENCE [LARGE SCALE GENOMIC DNA]</scope>
    <source>
        <strain evidence="2 3">CIRM-BRFM 2984</strain>
    </source>
</reference>
<evidence type="ECO:0000256" key="1">
    <source>
        <dbReference type="SAM" id="MobiDB-lite"/>
    </source>
</evidence>
<dbReference type="Proteomes" id="UP001362999">
    <property type="component" value="Unassembled WGS sequence"/>
</dbReference>
<protein>
    <submittedName>
        <fullName evidence="2">Uncharacterized protein</fullName>
    </submittedName>
</protein>